<organism evidence="2 3">
    <name type="scientific">Chitinophaga silvisoli</name>
    <dbReference type="NCBI Taxonomy" id="2291814"/>
    <lineage>
        <taxon>Bacteria</taxon>
        <taxon>Pseudomonadati</taxon>
        <taxon>Bacteroidota</taxon>
        <taxon>Chitinophagia</taxon>
        <taxon>Chitinophagales</taxon>
        <taxon>Chitinophagaceae</taxon>
        <taxon>Chitinophaga</taxon>
    </lineage>
</organism>
<keyword evidence="1" id="KW-0812">Transmembrane</keyword>
<dbReference type="RefSeq" id="WP_116851767.1">
    <property type="nucleotide sequence ID" value="NZ_QTJV01000001.1"/>
</dbReference>
<comment type="caution">
    <text evidence="2">The sequence shown here is derived from an EMBL/GenBank/DDBJ whole genome shotgun (WGS) entry which is preliminary data.</text>
</comment>
<dbReference type="AlphaFoldDB" id="A0A3E1P8D7"/>
<reference evidence="2 3" key="1">
    <citation type="submission" date="2018-08" db="EMBL/GenBank/DDBJ databases">
        <title>Chitinophaga sp. K20C18050901, a novel bacterium isolated from forest soil.</title>
        <authorList>
            <person name="Wang C."/>
        </authorList>
    </citation>
    <scope>NUCLEOTIDE SEQUENCE [LARGE SCALE GENOMIC DNA]</scope>
    <source>
        <strain evidence="2 3">K20C18050901</strain>
    </source>
</reference>
<keyword evidence="1" id="KW-1133">Transmembrane helix</keyword>
<proteinExistence type="predicted"/>
<dbReference type="OrthoDB" id="893645at2"/>
<protein>
    <recommendedName>
        <fullName evidence="4">DUF3592 domain-containing protein</fullName>
    </recommendedName>
</protein>
<name>A0A3E1P8D7_9BACT</name>
<keyword evidence="3" id="KW-1185">Reference proteome</keyword>
<dbReference type="Proteomes" id="UP000261174">
    <property type="component" value="Unassembled WGS sequence"/>
</dbReference>
<dbReference type="EMBL" id="QTJV01000001">
    <property type="protein sequence ID" value="RFM36442.1"/>
    <property type="molecule type" value="Genomic_DNA"/>
</dbReference>
<evidence type="ECO:0000256" key="1">
    <source>
        <dbReference type="SAM" id="Phobius"/>
    </source>
</evidence>
<gene>
    <name evidence="2" type="ORF">DXN04_02760</name>
</gene>
<keyword evidence="1" id="KW-0472">Membrane</keyword>
<evidence type="ECO:0000313" key="3">
    <source>
        <dbReference type="Proteomes" id="UP000261174"/>
    </source>
</evidence>
<feature type="transmembrane region" description="Helical" evidence="1">
    <location>
        <begin position="6"/>
        <end position="25"/>
    </location>
</feature>
<accession>A0A3E1P8D7</accession>
<evidence type="ECO:0000313" key="2">
    <source>
        <dbReference type="EMBL" id="RFM36442.1"/>
    </source>
</evidence>
<evidence type="ECO:0008006" key="4">
    <source>
        <dbReference type="Google" id="ProtNLM"/>
    </source>
</evidence>
<dbReference type="SUPFAM" id="SSF101936">
    <property type="entry name" value="DNA-binding pseudobarrel domain"/>
    <property type="match status" value="1"/>
</dbReference>
<sequence length="111" mass="12405">MNKIKLILTFVVIVGIIVAALYWIANNASKSKSDKLNLINKGYGYSKGIIVRKKSYKGHSLDVKYKIGGKEYNYSGGWDSNPHNLEEGDSISFRYAIDAPELIVTELDNGY</sequence>
<dbReference type="InterPro" id="IPR015300">
    <property type="entry name" value="DNA-bd_pseudobarrel_sf"/>
</dbReference>